<evidence type="ECO:0000313" key="4">
    <source>
        <dbReference type="Proteomes" id="UP000035762"/>
    </source>
</evidence>
<proteinExistence type="predicted"/>
<dbReference type="InterPro" id="IPR009628">
    <property type="entry name" value="Phage_tape_measure_N"/>
</dbReference>
<feature type="domain" description="Bacteriophage tail tape measure N-terminal" evidence="2">
    <location>
        <begin position="57"/>
        <end position="263"/>
    </location>
</feature>
<evidence type="ECO:0000259" key="2">
    <source>
        <dbReference type="Pfam" id="PF06791"/>
    </source>
</evidence>
<accession>A0A090MQR5</accession>
<dbReference type="AlphaFoldDB" id="A0A090MQR5"/>
<sequence>MRAQIDPLGAAQKKLNAEISEANALYKAGAISAKEQAAAHALAQARYDSTARALGGIGSTGKLASHQLANLSYQLNDVFVSLASGQSPLMVLIQQGSQIAQVMGPVGVTGTIKGVTEAITSIVTPARFAAGAIIGLAAGAATAYETFLRHQKQVEAALLGAGRIAGATIGDINRIVATGASAGNVSVAAARDMAIAFLRTGRIGKEHFESLIAVAKNYAVTVGTDVDGAVKALADAFADPVRGAETLNNQLGFLDDRTRQYIRRLVEQNDRTSAQRVLLDAMRGSLANAETATTALSRAWDAVKRAASNAFDAVGRVIDRASGGGSPEEQLVRIEQQLAALSRGGGAPSSVLANLRRQADELRAKITEARRQADIGRIEADARELSLKVGDAVRQVVPGAETIRQLEGLRSSLGRLLEDPLAARHVDNLQGVENAYRRVTQALQSYSGENIRFLDPQERKLRLQQIEIALINATTPAQRAALEAERARIELIGQSVTPEQAALSVQQARQRVFAESARFIRDYVRDQQFAIEQTQAEITFIGKSVEEKDKFIARLKAEQDLRRQGISAASAEGQMILANAGRQAALNAQLDRARELVQGWQSVFDSSMNRVADLLVQGQRDWQSWLDAGRAAIADIHRELLKLAVLNPLKNLLSGTGAPTLSTAGGLLGSLFGSGGMGLGPVASAARLFGSPIYHLGGVTGDVAPMRFVPASVFQGAPRLHDGAFLSPDEVPASRTAFSDWIIALPNRLDEITSVIGNIEAEVHNLCASAEQHRENREKFESFSQRVEKIEADMKPLGKTVATMADRLRATL</sequence>
<dbReference type="Proteomes" id="UP000035762">
    <property type="component" value="Unassembled WGS sequence"/>
</dbReference>
<gene>
    <name evidence="3" type="ORF">BN961_03150</name>
</gene>
<comment type="caution">
    <text evidence="3">The sequence shown here is derived from an EMBL/GenBank/DDBJ whole genome shotgun (WGS) entry which is preliminary data.</text>
</comment>
<protein>
    <submittedName>
        <fullName evidence="3">Prophage tail length tape measure protein</fullName>
    </submittedName>
</protein>
<evidence type="ECO:0000313" key="3">
    <source>
        <dbReference type="EMBL" id="CEG09720.1"/>
    </source>
</evidence>
<evidence type="ECO:0000256" key="1">
    <source>
        <dbReference type="SAM" id="Coils"/>
    </source>
</evidence>
<organism evidence="3 4">
    <name type="scientific">Afipia felis</name>
    <name type="common">Cat scratch disease bacillus</name>
    <dbReference type="NCBI Taxonomy" id="1035"/>
    <lineage>
        <taxon>Bacteria</taxon>
        <taxon>Pseudomonadati</taxon>
        <taxon>Pseudomonadota</taxon>
        <taxon>Alphaproteobacteria</taxon>
        <taxon>Hyphomicrobiales</taxon>
        <taxon>Nitrobacteraceae</taxon>
        <taxon>Afipia</taxon>
    </lineage>
</organism>
<keyword evidence="1" id="KW-0175">Coiled coil</keyword>
<dbReference type="RefSeq" id="WP_053083935.1">
    <property type="nucleotide sequence ID" value="NZ_CCAZ020000002.1"/>
</dbReference>
<dbReference type="Pfam" id="PF06791">
    <property type="entry name" value="TMP_2"/>
    <property type="match status" value="1"/>
</dbReference>
<feature type="coiled-coil region" evidence="1">
    <location>
        <begin position="352"/>
        <end position="379"/>
    </location>
</feature>
<name>A0A090MQR5_AFIFE</name>
<keyword evidence="4" id="KW-1185">Reference proteome</keyword>
<reference evidence="3 4" key="1">
    <citation type="journal article" date="2014" name="Genome Announc.">
        <title>Genome Sequence of Afipia felis Strain 76713, Isolated in Hospital Water Using an Amoeba Co-Culture Procedure.</title>
        <authorList>
            <person name="Benamar S."/>
            <person name="La Scola B."/>
            <person name="Croce O."/>
        </authorList>
    </citation>
    <scope>NUCLEOTIDE SEQUENCE [LARGE SCALE GENOMIC DNA]</scope>
    <source>
        <strain evidence="3 4">76713</strain>
    </source>
</reference>
<dbReference type="EMBL" id="CCAZ020000002">
    <property type="protein sequence ID" value="CEG09720.1"/>
    <property type="molecule type" value="Genomic_DNA"/>
</dbReference>
<dbReference type="STRING" id="1035.BN961_03150"/>
<dbReference type="OrthoDB" id="7365668at2"/>